<protein>
    <submittedName>
        <fullName evidence="4">Acyltransferase</fullName>
    </submittedName>
</protein>
<evidence type="ECO:0000256" key="1">
    <source>
        <dbReference type="SAM" id="Phobius"/>
    </source>
</evidence>
<evidence type="ECO:0000313" key="4">
    <source>
        <dbReference type="EMBL" id="MBE7369911.1"/>
    </source>
</evidence>
<dbReference type="Proteomes" id="UP000806285">
    <property type="component" value="Unassembled WGS sequence"/>
</dbReference>
<dbReference type="RefSeq" id="WP_193678539.1">
    <property type="nucleotide sequence ID" value="NZ_JADDIV010000006.1"/>
</dbReference>
<organism evidence="4 5">
    <name type="scientific">Ramlibacter pallidus</name>
    <dbReference type="NCBI Taxonomy" id="2780087"/>
    <lineage>
        <taxon>Bacteria</taxon>
        <taxon>Pseudomonadati</taxon>
        <taxon>Pseudomonadota</taxon>
        <taxon>Betaproteobacteria</taxon>
        <taxon>Burkholderiales</taxon>
        <taxon>Comamonadaceae</taxon>
        <taxon>Ramlibacter</taxon>
    </lineage>
</organism>
<dbReference type="InterPro" id="IPR043968">
    <property type="entry name" value="SGNH"/>
</dbReference>
<feature type="transmembrane region" description="Helical" evidence="1">
    <location>
        <begin position="218"/>
        <end position="236"/>
    </location>
</feature>
<feature type="transmembrane region" description="Helical" evidence="1">
    <location>
        <begin position="242"/>
        <end position="260"/>
    </location>
</feature>
<feature type="transmembrane region" description="Helical" evidence="1">
    <location>
        <begin position="137"/>
        <end position="156"/>
    </location>
</feature>
<keyword evidence="4" id="KW-0012">Acyltransferase</keyword>
<dbReference type="PANTHER" id="PTHR23028">
    <property type="entry name" value="ACETYLTRANSFERASE"/>
    <property type="match status" value="1"/>
</dbReference>
<proteinExistence type="predicted"/>
<dbReference type="InterPro" id="IPR002656">
    <property type="entry name" value="Acyl_transf_3_dom"/>
</dbReference>
<dbReference type="GO" id="GO:0016746">
    <property type="term" value="F:acyltransferase activity"/>
    <property type="evidence" value="ECO:0007669"/>
    <property type="project" value="UniProtKB-KW"/>
</dbReference>
<keyword evidence="1" id="KW-0472">Membrane</keyword>
<evidence type="ECO:0000259" key="2">
    <source>
        <dbReference type="Pfam" id="PF01757"/>
    </source>
</evidence>
<name>A0ABR9S8T1_9BURK</name>
<feature type="transmembrane region" description="Helical" evidence="1">
    <location>
        <begin position="72"/>
        <end position="93"/>
    </location>
</feature>
<dbReference type="Pfam" id="PF19040">
    <property type="entry name" value="SGNH"/>
    <property type="match status" value="1"/>
</dbReference>
<dbReference type="Pfam" id="PF01757">
    <property type="entry name" value="Acyl_transf_3"/>
    <property type="match status" value="1"/>
</dbReference>
<keyword evidence="5" id="KW-1185">Reference proteome</keyword>
<sequence>MKYRPEVDGLRAVAVLPVLLFHAGFSTFSGGFVGVDVFFVISGYLITGILLEEIESGTYSLAKFYERRARRILPALFVVMLATIPFAWMWMLPGQYKDFSQSLAAVVLFASNFLFWREEGYFAAAAELKPMLHTWSLAVEEQFYLVFPLLLVWLLARGRRTALWAISGIAVISFALSEWGSRHWPSANFYLAPGRFWELMVGSLCAYAIRYRGERQNGLLAAGGVVMVLLSIGLYSNQIPFPGAYALLPVLGTALILLYAGDGTAVGKVLSSRALVGVGLVSYSAYLWHQPLFALARIRSTHEPPAAVMLMLIGASLVLAYATWRLVEQPVRRRKLALFASRPRLFAACGAGAAALVLFAAVGHLGDGLPKLRGGDTDLALLERRLQPNHGLSAKCDGFTLAPACRTSAEPEFLLWGDSFAMHLAPALVASQPDLRMQQHTRSRCNPVLGVARVGTAQPLAQARDCIQFNDSVMEWLVQTPSVKYVVLSSPMTIVDGDLLLRDGDVRSTGDNLEFLRGQIAQTAAKIRESGRKVVFVSPTPRNDRDIGLCSVKVEWFALSPDTCDMAVSTLTNRRPFELMRRIAADVPVIRLDEAICREGVCSAYFEGVALFRDDGHLTREGSALLGRQLGLAARVREWAK</sequence>
<evidence type="ECO:0000259" key="3">
    <source>
        <dbReference type="Pfam" id="PF19040"/>
    </source>
</evidence>
<dbReference type="InterPro" id="IPR050879">
    <property type="entry name" value="Acyltransferase_3"/>
</dbReference>
<gene>
    <name evidence="4" type="ORF">IM787_20270</name>
</gene>
<feature type="transmembrane region" description="Helical" evidence="1">
    <location>
        <begin position="269"/>
        <end position="286"/>
    </location>
</feature>
<accession>A0ABR9S8T1</accession>
<reference evidence="4 5" key="1">
    <citation type="submission" date="2020-10" db="EMBL/GenBank/DDBJ databases">
        <title>Ramlibacter sp. HM2 16S ribosomal RNA gene Genome sequencing and assembly.</title>
        <authorList>
            <person name="Kang M."/>
        </authorList>
    </citation>
    <scope>NUCLEOTIDE SEQUENCE [LARGE SCALE GENOMIC DNA]</scope>
    <source>
        <strain evidence="4 5">HM2</strain>
    </source>
</reference>
<keyword evidence="1" id="KW-0812">Transmembrane</keyword>
<comment type="caution">
    <text evidence="4">The sequence shown here is derived from an EMBL/GenBank/DDBJ whole genome shotgun (WGS) entry which is preliminary data.</text>
</comment>
<dbReference type="EMBL" id="JADDIV010000006">
    <property type="protein sequence ID" value="MBE7369911.1"/>
    <property type="molecule type" value="Genomic_DNA"/>
</dbReference>
<feature type="transmembrane region" description="Helical" evidence="1">
    <location>
        <begin position="31"/>
        <end position="51"/>
    </location>
</feature>
<feature type="transmembrane region" description="Helical" evidence="1">
    <location>
        <begin position="345"/>
        <end position="366"/>
    </location>
</feature>
<evidence type="ECO:0000313" key="5">
    <source>
        <dbReference type="Proteomes" id="UP000806285"/>
    </source>
</evidence>
<feature type="domain" description="SGNH" evidence="3">
    <location>
        <begin position="403"/>
        <end position="629"/>
    </location>
</feature>
<feature type="domain" description="Acyltransferase 3" evidence="2">
    <location>
        <begin position="6"/>
        <end position="324"/>
    </location>
</feature>
<dbReference type="PANTHER" id="PTHR23028:SF53">
    <property type="entry name" value="ACYL_TRANSF_3 DOMAIN-CONTAINING PROTEIN"/>
    <property type="match status" value="1"/>
</dbReference>
<feature type="transmembrane region" description="Helical" evidence="1">
    <location>
        <begin position="162"/>
        <end position="180"/>
    </location>
</feature>
<feature type="transmembrane region" description="Helical" evidence="1">
    <location>
        <begin position="306"/>
        <end position="324"/>
    </location>
</feature>
<keyword evidence="1" id="KW-1133">Transmembrane helix</keyword>
<keyword evidence="4" id="KW-0808">Transferase</keyword>